<accession>A0AAV9EYX8</accession>
<reference evidence="1" key="2">
    <citation type="submission" date="2023-06" db="EMBL/GenBank/DDBJ databases">
        <authorList>
            <person name="Ma L."/>
            <person name="Liu K.-W."/>
            <person name="Li Z."/>
            <person name="Hsiao Y.-Y."/>
            <person name="Qi Y."/>
            <person name="Fu T."/>
            <person name="Tang G."/>
            <person name="Zhang D."/>
            <person name="Sun W.-H."/>
            <person name="Liu D.-K."/>
            <person name="Li Y."/>
            <person name="Chen G.-Z."/>
            <person name="Liu X.-D."/>
            <person name="Liao X.-Y."/>
            <person name="Jiang Y.-T."/>
            <person name="Yu X."/>
            <person name="Hao Y."/>
            <person name="Huang J."/>
            <person name="Zhao X.-W."/>
            <person name="Ke S."/>
            <person name="Chen Y.-Y."/>
            <person name="Wu W.-L."/>
            <person name="Hsu J.-L."/>
            <person name="Lin Y.-F."/>
            <person name="Huang M.-D."/>
            <person name="Li C.-Y."/>
            <person name="Huang L."/>
            <person name="Wang Z.-W."/>
            <person name="Zhao X."/>
            <person name="Zhong W.-Y."/>
            <person name="Peng D.-H."/>
            <person name="Ahmad S."/>
            <person name="Lan S."/>
            <person name="Zhang J.-S."/>
            <person name="Tsai W.-C."/>
            <person name="Van De Peer Y."/>
            <person name="Liu Z.-J."/>
        </authorList>
    </citation>
    <scope>NUCLEOTIDE SEQUENCE</scope>
    <source>
        <strain evidence="1">CP</strain>
        <tissue evidence="1">Leaves</tissue>
    </source>
</reference>
<dbReference type="Proteomes" id="UP001180020">
    <property type="component" value="Unassembled WGS sequence"/>
</dbReference>
<dbReference type="PANTHER" id="PTHR33740:SF3">
    <property type="entry name" value="GPI-ANCHORED ADHESIN-LIKE PROTEIN"/>
    <property type="match status" value="1"/>
</dbReference>
<gene>
    <name evidence="1" type="ORF">QJS10_CPB04g01664</name>
</gene>
<proteinExistence type="predicted"/>
<comment type="caution">
    <text evidence="1">The sequence shown here is derived from an EMBL/GenBank/DDBJ whole genome shotgun (WGS) entry which is preliminary data.</text>
</comment>
<evidence type="ECO:0000313" key="2">
    <source>
        <dbReference type="Proteomes" id="UP001180020"/>
    </source>
</evidence>
<sequence>MEISYERERINKLRQEAETENQAIVKLQYELEVERKALSMASSKAAGFRCCYPGYWTSSRAPECGGFEGE</sequence>
<dbReference type="AlphaFoldDB" id="A0AAV9EYX8"/>
<reference evidence="1" key="1">
    <citation type="journal article" date="2023" name="Nat. Commun.">
        <title>Diploid and tetraploid genomes of Acorus and the evolution of monocots.</title>
        <authorList>
            <person name="Ma L."/>
            <person name="Liu K.W."/>
            <person name="Li Z."/>
            <person name="Hsiao Y.Y."/>
            <person name="Qi Y."/>
            <person name="Fu T."/>
            <person name="Tang G.D."/>
            <person name="Zhang D."/>
            <person name="Sun W.H."/>
            <person name="Liu D.K."/>
            <person name="Li Y."/>
            <person name="Chen G.Z."/>
            <person name="Liu X.D."/>
            <person name="Liao X.Y."/>
            <person name="Jiang Y.T."/>
            <person name="Yu X."/>
            <person name="Hao Y."/>
            <person name="Huang J."/>
            <person name="Zhao X.W."/>
            <person name="Ke S."/>
            <person name="Chen Y.Y."/>
            <person name="Wu W.L."/>
            <person name="Hsu J.L."/>
            <person name="Lin Y.F."/>
            <person name="Huang M.D."/>
            <person name="Li C.Y."/>
            <person name="Huang L."/>
            <person name="Wang Z.W."/>
            <person name="Zhao X."/>
            <person name="Zhong W.Y."/>
            <person name="Peng D.H."/>
            <person name="Ahmad S."/>
            <person name="Lan S."/>
            <person name="Zhang J.S."/>
            <person name="Tsai W.C."/>
            <person name="Van de Peer Y."/>
            <person name="Liu Z.J."/>
        </authorList>
    </citation>
    <scope>NUCLEOTIDE SEQUENCE</scope>
    <source>
        <strain evidence="1">CP</strain>
    </source>
</reference>
<dbReference type="PANTHER" id="PTHR33740">
    <property type="entry name" value="GPI-ANCHORED ADHESIN-LIKE PROTEIN"/>
    <property type="match status" value="1"/>
</dbReference>
<name>A0AAV9EYX8_ACOCL</name>
<evidence type="ECO:0000313" key="1">
    <source>
        <dbReference type="EMBL" id="KAK1318935.1"/>
    </source>
</evidence>
<keyword evidence="2" id="KW-1185">Reference proteome</keyword>
<protein>
    <submittedName>
        <fullName evidence="1">Uncharacterized protein</fullName>
    </submittedName>
</protein>
<organism evidence="1 2">
    <name type="scientific">Acorus calamus</name>
    <name type="common">Sweet flag</name>
    <dbReference type="NCBI Taxonomy" id="4465"/>
    <lineage>
        <taxon>Eukaryota</taxon>
        <taxon>Viridiplantae</taxon>
        <taxon>Streptophyta</taxon>
        <taxon>Embryophyta</taxon>
        <taxon>Tracheophyta</taxon>
        <taxon>Spermatophyta</taxon>
        <taxon>Magnoliopsida</taxon>
        <taxon>Liliopsida</taxon>
        <taxon>Acoraceae</taxon>
        <taxon>Acorus</taxon>
    </lineage>
</organism>
<dbReference type="EMBL" id="JAUJYO010000004">
    <property type="protein sequence ID" value="KAK1318935.1"/>
    <property type="molecule type" value="Genomic_DNA"/>
</dbReference>